<feature type="transmembrane region" description="Helical" evidence="1">
    <location>
        <begin position="52"/>
        <end position="72"/>
    </location>
</feature>
<keyword evidence="4" id="KW-1185">Reference proteome</keyword>
<proteinExistence type="predicted"/>
<gene>
    <name evidence="3" type="ORF">SAMN04488063_2134</name>
</gene>
<dbReference type="OrthoDB" id="292352at2157"/>
<protein>
    <recommendedName>
        <fullName evidence="2">DUF6199 domain-containing protein</fullName>
    </recommendedName>
</protein>
<feature type="transmembrane region" description="Helical" evidence="1">
    <location>
        <begin position="6"/>
        <end position="27"/>
    </location>
</feature>
<name>A0A1I2S154_9EURY</name>
<evidence type="ECO:0000259" key="2">
    <source>
        <dbReference type="Pfam" id="PF19701"/>
    </source>
</evidence>
<dbReference type="InterPro" id="IPR045679">
    <property type="entry name" value="DUF6199"/>
</dbReference>
<accession>A0A1I2S154</accession>
<keyword evidence="1" id="KW-0472">Membrane</keyword>
<evidence type="ECO:0000313" key="4">
    <source>
        <dbReference type="Proteomes" id="UP000198876"/>
    </source>
</evidence>
<evidence type="ECO:0000256" key="1">
    <source>
        <dbReference type="SAM" id="Phobius"/>
    </source>
</evidence>
<reference evidence="4" key="1">
    <citation type="submission" date="2016-10" db="EMBL/GenBank/DDBJ databases">
        <authorList>
            <person name="Varghese N."/>
            <person name="Submissions S."/>
        </authorList>
    </citation>
    <scope>NUCLEOTIDE SEQUENCE [LARGE SCALE GENOMIC DNA]</scope>
    <source>
        <strain evidence="4">CGMCC 1.7739</strain>
    </source>
</reference>
<dbReference type="AlphaFoldDB" id="A0A1I2S154"/>
<keyword evidence="1" id="KW-1133">Transmembrane helix</keyword>
<dbReference type="EMBL" id="FOOQ01000002">
    <property type="protein sequence ID" value="SFG46470.1"/>
    <property type="molecule type" value="Genomic_DNA"/>
</dbReference>
<organism evidence="3 4">
    <name type="scientific">Halopelagius inordinatus</name>
    <dbReference type="NCBI Taxonomy" id="553467"/>
    <lineage>
        <taxon>Archaea</taxon>
        <taxon>Methanobacteriati</taxon>
        <taxon>Methanobacteriota</taxon>
        <taxon>Stenosarchaea group</taxon>
        <taxon>Halobacteria</taxon>
        <taxon>Halobacteriales</taxon>
        <taxon>Haloferacaceae</taxon>
    </lineage>
</organism>
<dbReference type="Proteomes" id="UP000198876">
    <property type="component" value="Unassembled WGS sequence"/>
</dbReference>
<evidence type="ECO:0000313" key="3">
    <source>
        <dbReference type="EMBL" id="SFG46470.1"/>
    </source>
</evidence>
<feature type="domain" description="DUF6199" evidence="2">
    <location>
        <begin position="14"/>
        <end position="72"/>
    </location>
</feature>
<dbReference type="Pfam" id="PF19701">
    <property type="entry name" value="DUF6199"/>
    <property type="match status" value="1"/>
</dbReference>
<keyword evidence="1" id="KW-0812">Transmembrane</keyword>
<sequence>MNPLRVTALVQFAGVGFAVLGVAYVALPRRVHRFGFDFLRGSRSEGSEPSRAVVWAYRFIGVCLVALGLSYLF</sequence>